<gene>
    <name evidence="6" type="ORF">OKIOD_LOCUS16679</name>
</gene>
<protein>
    <submittedName>
        <fullName evidence="6">Oidioi.mRNA.OKI2018_I69.chr2.g7914.t1.cds</fullName>
    </submittedName>
</protein>
<accession>A0ABN7TDH5</accession>
<keyword evidence="1" id="KW-0677">Repeat</keyword>
<dbReference type="InterPro" id="IPR035914">
    <property type="entry name" value="Sperma_CUB_dom_sf"/>
</dbReference>
<keyword evidence="2" id="KW-1015">Disulfide bond</keyword>
<dbReference type="SUPFAM" id="SSF49854">
    <property type="entry name" value="Spermadhesin, CUB domain"/>
    <property type="match status" value="1"/>
</dbReference>
<keyword evidence="7" id="KW-1185">Reference proteome</keyword>
<dbReference type="Pfam" id="PF00431">
    <property type="entry name" value="CUB"/>
    <property type="match status" value="1"/>
</dbReference>
<organism evidence="6 7">
    <name type="scientific">Oikopleura dioica</name>
    <name type="common">Tunicate</name>
    <dbReference type="NCBI Taxonomy" id="34765"/>
    <lineage>
        <taxon>Eukaryota</taxon>
        <taxon>Metazoa</taxon>
        <taxon>Chordata</taxon>
        <taxon>Tunicata</taxon>
        <taxon>Appendicularia</taxon>
        <taxon>Copelata</taxon>
        <taxon>Oikopleuridae</taxon>
        <taxon>Oikopleura</taxon>
    </lineage>
</organism>
<reference evidence="6 7" key="1">
    <citation type="submission" date="2021-04" db="EMBL/GenBank/DDBJ databases">
        <authorList>
            <person name="Bliznina A."/>
        </authorList>
    </citation>
    <scope>NUCLEOTIDE SEQUENCE [LARGE SCALE GENOMIC DNA]</scope>
</reference>
<dbReference type="PANTHER" id="PTHR24251">
    <property type="entry name" value="OVOCHYMASE-RELATED"/>
    <property type="match status" value="1"/>
</dbReference>
<feature type="compositionally biased region" description="Polar residues" evidence="3">
    <location>
        <begin position="241"/>
        <end position="257"/>
    </location>
</feature>
<evidence type="ECO:0000256" key="2">
    <source>
        <dbReference type="ARBA" id="ARBA00023157"/>
    </source>
</evidence>
<keyword evidence="4" id="KW-0812">Transmembrane</keyword>
<proteinExistence type="predicted"/>
<keyword evidence="4" id="KW-1133">Transmembrane helix</keyword>
<dbReference type="InterPro" id="IPR000859">
    <property type="entry name" value="CUB_dom"/>
</dbReference>
<sequence length="257" mass="29409">MNKIIYLQENHLIVTSPEYPKNVPGQTQIEWKIQTDPGYRIKTYFFVCDIPQSLFCQRIYVNVIDTEMLSDGTTEEINNSRICGHCPETLVSWSNSVVIRLQSDAGGGLDELRRFALRIERTSEPPSFKHVRNAEISDPSAPTLPPLYYDNIELDYNEGFNGFITTGDLEIGASASNKLLWLKICLPSIFGVLLLVIMIIFFIKRKREKEEYEADIGYKEPKLSKEQKWLKSIPKPFKEQYMSSNPGTGTNQTTVNK</sequence>
<feature type="transmembrane region" description="Helical" evidence="4">
    <location>
        <begin position="180"/>
        <end position="203"/>
    </location>
</feature>
<name>A0ABN7TDH5_OIKDI</name>
<dbReference type="EMBL" id="OU015567">
    <property type="protein sequence ID" value="CAG5113824.1"/>
    <property type="molecule type" value="Genomic_DNA"/>
</dbReference>
<dbReference type="Gene3D" id="2.60.120.290">
    <property type="entry name" value="Spermadhesin, CUB domain"/>
    <property type="match status" value="1"/>
</dbReference>
<dbReference type="Proteomes" id="UP001158576">
    <property type="component" value="Chromosome 2"/>
</dbReference>
<feature type="region of interest" description="Disordered" evidence="3">
    <location>
        <begin position="236"/>
        <end position="257"/>
    </location>
</feature>
<evidence type="ECO:0000256" key="1">
    <source>
        <dbReference type="ARBA" id="ARBA00022737"/>
    </source>
</evidence>
<evidence type="ECO:0000256" key="3">
    <source>
        <dbReference type="SAM" id="MobiDB-lite"/>
    </source>
</evidence>
<evidence type="ECO:0000313" key="7">
    <source>
        <dbReference type="Proteomes" id="UP001158576"/>
    </source>
</evidence>
<keyword evidence="4" id="KW-0472">Membrane</keyword>
<dbReference type="SMART" id="SM00042">
    <property type="entry name" value="CUB"/>
    <property type="match status" value="1"/>
</dbReference>
<dbReference type="CDD" id="cd00041">
    <property type="entry name" value="CUB"/>
    <property type="match status" value="1"/>
</dbReference>
<feature type="domain" description="CUB" evidence="5">
    <location>
        <begin position="1"/>
        <end position="122"/>
    </location>
</feature>
<evidence type="ECO:0000256" key="4">
    <source>
        <dbReference type="SAM" id="Phobius"/>
    </source>
</evidence>
<evidence type="ECO:0000259" key="5">
    <source>
        <dbReference type="SMART" id="SM00042"/>
    </source>
</evidence>
<evidence type="ECO:0000313" key="6">
    <source>
        <dbReference type="EMBL" id="CAG5113824.1"/>
    </source>
</evidence>